<gene>
    <name evidence="4" type="ORF">RCL2_001202600</name>
    <name evidence="3" type="ORF">RclHR1_04930008</name>
</gene>
<feature type="domain" description="BTB" evidence="1">
    <location>
        <begin position="23"/>
        <end position="96"/>
    </location>
</feature>
<comment type="caution">
    <text evidence="3">The sequence shown here is derived from an EMBL/GenBank/DDBJ whole genome shotgun (WGS) entry which is preliminary data.</text>
</comment>
<dbReference type="SMART" id="SM00225">
    <property type="entry name" value="BTB"/>
    <property type="match status" value="1"/>
</dbReference>
<dbReference type="OrthoDB" id="6359816at2759"/>
<proteinExistence type="predicted"/>
<organism evidence="3 5">
    <name type="scientific">Rhizophagus clarus</name>
    <dbReference type="NCBI Taxonomy" id="94130"/>
    <lineage>
        <taxon>Eukaryota</taxon>
        <taxon>Fungi</taxon>
        <taxon>Fungi incertae sedis</taxon>
        <taxon>Mucoromycota</taxon>
        <taxon>Glomeromycotina</taxon>
        <taxon>Glomeromycetes</taxon>
        <taxon>Glomerales</taxon>
        <taxon>Glomeraceae</taxon>
        <taxon>Rhizophagus</taxon>
    </lineage>
</organism>
<evidence type="ECO:0000259" key="1">
    <source>
        <dbReference type="PROSITE" id="PS50097"/>
    </source>
</evidence>
<dbReference type="InterPro" id="IPR011333">
    <property type="entry name" value="SKP1/BTB/POZ_sf"/>
</dbReference>
<name>A0A2Z6RLG7_9GLOM</name>
<dbReference type="Pfam" id="PF07534">
    <property type="entry name" value="TLD"/>
    <property type="match status" value="1"/>
</dbReference>
<evidence type="ECO:0000313" key="3">
    <source>
        <dbReference type="EMBL" id="GBC03011.1"/>
    </source>
</evidence>
<keyword evidence="5" id="KW-1185">Reference proteome</keyword>
<dbReference type="Proteomes" id="UP000615446">
    <property type="component" value="Unassembled WGS sequence"/>
</dbReference>
<evidence type="ECO:0000313" key="5">
    <source>
        <dbReference type="Proteomes" id="UP000247702"/>
    </source>
</evidence>
<accession>A0A2Z6RLG7</accession>
<dbReference type="InterPro" id="IPR006571">
    <property type="entry name" value="TLDc_dom"/>
</dbReference>
<evidence type="ECO:0000259" key="2">
    <source>
        <dbReference type="PROSITE" id="PS51886"/>
    </source>
</evidence>
<evidence type="ECO:0000313" key="4">
    <source>
        <dbReference type="EMBL" id="GES84939.1"/>
    </source>
</evidence>
<dbReference type="PROSITE" id="PS50097">
    <property type="entry name" value="BTB"/>
    <property type="match status" value="1"/>
</dbReference>
<feature type="domain" description="TLDc" evidence="2">
    <location>
        <begin position="296"/>
        <end position="468"/>
    </location>
</feature>
<dbReference type="EMBL" id="BLAL01000087">
    <property type="protein sequence ID" value="GES84939.1"/>
    <property type="molecule type" value="Genomic_DNA"/>
</dbReference>
<dbReference type="Gene3D" id="3.30.710.10">
    <property type="entry name" value="Potassium Channel Kv1.1, Chain A"/>
    <property type="match status" value="1"/>
</dbReference>
<dbReference type="AlphaFoldDB" id="A0A2Z6RLG7"/>
<dbReference type="PANTHER" id="PTHR24410">
    <property type="entry name" value="HL07962P-RELATED"/>
    <property type="match status" value="1"/>
</dbReference>
<dbReference type="InterPro" id="IPR051481">
    <property type="entry name" value="BTB-POZ/Galectin-3-binding"/>
</dbReference>
<dbReference type="Proteomes" id="UP000247702">
    <property type="component" value="Unassembled WGS sequence"/>
</dbReference>
<dbReference type="SUPFAM" id="SSF54695">
    <property type="entry name" value="POZ domain"/>
    <property type="match status" value="1"/>
</dbReference>
<dbReference type="Gene3D" id="1.25.40.420">
    <property type="match status" value="1"/>
</dbReference>
<reference evidence="4" key="2">
    <citation type="submission" date="2019-10" db="EMBL/GenBank/DDBJ databases">
        <title>Conservation and host-specific expression of non-tandemly repeated heterogenous ribosome RNA gene in arbuscular mycorrhizal fungi.</title>
        <authorList>
            <person name="Maeda T."/>
            <person name="Kobayashi Y."/>
            <person name="Nakagawa T."/>
            <person name="Ezawa T."/>
            <person name="Yamaguchi K."/>
            <person name="Bino T."/>
            <person name="Nishimoto Y."/>
            <person name="Shigenobu S."/>
            <person name="Kawaguchi M."/>
        </authorList>
    </citation>
    <scope>NUCLEOTIDE SEQUENCE</scope>
    <source>
        <strain evidence="4">HR1</strain>
    </source>
</reference>
<protein>
    <submittedName>
        <fullName evidence="4">BTB/POZ domain-containing protein</fullName>
    </submittedName>
</protein>
<dbReference type="PANTHER" id="PTHR24410:SF23">
    <property type="entry name" value="BTB DOMAIN-CONTAINING PROTEIN-RELATED"/>
    <property type="match status" value="1"/>
</dbReference>
<dbReference type="EMBL" id="BEXD01003863">
    <property type="protein sequence ID" value="GBC03011.1"/>
    <property type="molecule type" value="Genomic_DNA"/>
</dbReference>
<reference evidence="3 5" key="1">
    <citation type="submission" date="2017-11" db="EMBL/GenBank/DDBJ databases">
        <title>The genome of Rhizophagus clarus HR1 reveals common genetic basis of auxotrophy among arbuscular mycorrhizal fungi.</title>
        <authorList>
            <person name="Kobayashi Y."/>
        </authorList>
    </citation>
    <scope>NUCLEOTIDE SEQUENCE [LARGE SCALE GENOMIC DNA]</scope>
    <source>
        <strain evidence="3 5">HR1</strain>
    </source>
</reference>
<dbReference type="PROSITE" id="PS51886">
    <property type="entry name" value="TLDC"/>
    <property type="match status" value="1"/>
</dbReference>
<dbReference type="CDD" id="cd18186">
    <property type="entry name" value="BTB_POZ_ZBTB_KLHL-like"/>
    <property type="match status" value="1"/>
</dbReference>
<dbReference type="InterPro" id="IPR000210">
    <property type="entry name" value="BTB/POZ_dom"/>
</dbReference>
<dbReference type="Pfam" id="PF00651">
    <property type="entry name" value="BTB"/>
    <property type="match status" value="1"/>
</dbReference>
<sequence>MTYEYYQEVANDFENLLKTEIGYDVIIYAGENENIKEFHAHSNILSTRSQYFCIAFSNEWAEKKDGKFIFKKPNVTPELFKIILRFIYCGRIDLTELQGSEVLKLLIIVDELNIQPLVSCIQNYLINHQDEFLQQNPIGILEEVYKHESFTDLWNHYLNKICEDPKILFESHKFTSLKAPLFKLLLERNDLKLDEIVIWDSLLKWGLAHNPSISQDFTKWSKEDVKTMERTVHELVPLIRFYHISPDDFLEKVYPLKKLLPKDLIDGLITFHVASNKKSIGDIRPSRYTKFVYDSNLIEHQHFAIFASWIDKKSLHYNVKNIPYKFNLLYRRSRDGNTPQAFHNKCDNKGATIVVVKIANSKQIVGGYNPLQWNSNNQNKSTIDSFIFLFKDKNDLKTARVSYSYGDGYSIKCYSGYGPIFGNNWDIGCYGNGDWYSFSGGSYPKIDGINTTKNGNFQVDCYEVFQVIKK</sequence>